<dbReference type="Proteomes" id="UP000178912">
    <property type="component" value="Unassembled WGS sequence"/>
</dbReference>
<dbReference type="Pfam" id="PF13967">
    <property type="entry name" value="RSN1_TM"/>
    <property type="match status" value="1"/>
</dbReference>
<feature type="transmembrane region" description="Helical" evidence="8">
    <location>
        <begin position="696"/>
        <end position="717"/>
    </location>
</feature>
<dbReference type="GO" id="GO:0005227">
    <property type="term" value="F:calcium-activated cation channel activity"/>
    <property type="evidence" value="ECO:0007669"/>
    <property type="project" value="InterPro"/>
</dbReference>
<feature type="transmembrane region" description="Helical" evidence="8">
    <location>
        <begin position="483"/>
        <end position="507"/>
    </location>
</feature>
<feature type="domain" description="CSC1/OSCA1-like cytosolic" evidence="12">
    <location>
        <begin position="225"/>
        <end position="469"/>
    </location>
</feature>
<keyword evidence="5 8" id="KW-1133">Transmembrane helix</keyword>
<comment type="similarity">
    <text evidence="2">Belongs to the CSC1 (TC 1.A.17) family.</text>
</comment>
<dbReference type="OrthoDB" id="1076608at2759"/>
<evidence type="ECO:0000259" key="9">
    <source>
        <dbReference type="Pfam" id="PF02714"/>
    </source>
</evidence>
<dbReference type="Pfam" id="PF12621">
    <property type="entry name" value="PHM7_ext"/>
    <property type="match status" value="1"/>
</dbReference>
<evidence type="ECO:0000313" key="13">
    <source>
        <dbReference type="EMBL" id="CZT10984.1"/>
    </source>
</evidence>
<dbReference type="InterPro" id="IPR027815">
    <property type="entry name" value="CSC1/OSCA1-like_cyt"/>
</dbReference>
<dbReference type="PANTHER" id="PTHR13018:SF53">
    <property type="entry name" value="DUF221 DOMAIN PROTEIN"/>
    <property type="match status" value="1"/>
</dbReference>
<gene>
    <name evidence="13" type="ORF">RAG0_15291</name>
</gene>
<dbReference type="InterPro" id="IPR032880">
    <property type="entry name" value="CSC1/OSCA1-like_N"/>
</dbReference>
<evidence type="ECO:0000256" key="2">
    <source>
        <dbReference type="ARBA" id="ARBA00007779"/>
    </source>
</evidence>
<evidence type="ECO:0000256" key="5">
    <source>
        <dbReference type="ARBA" id="ARBA00022989"/>
    </source>
</evidence>
<accession>A0A1E1LKJ8</accession>
<dbReference type="Pfam" id="PF02714">
    <property type="entry name" value="RSN1_7TM"/>
    <property type="match status" value="1"/>
</dbReference>
<keyword evidence="14" id="KW-1185">Reference proteome</keyword>
<dbReference type="EMBL" id="FJUX01000135">
    <property type="protein sequence ID" value="CZT10984.1"/>
    <property type="molecule type" value="Genomic_DNA"/>
</dbReference>
<feature type="transmembrane region" description="Helical" evidence="8">
    <location>
        <begin position="527"/>
        <end position="549"/>
    </location>
</feature>
<dbReference type="AlphaFoldDB" id="A0A1E1LKJ8"/>
<evidence type="ECO:0000256" key="7">
    <source>
        <dbReference type="SAM" id="MobiDB-lite"/>
    </source>
</evidence>
<evidence type="ECO:0000256" key="1">
    <source>
        <dbReference type="ARBA" id="ARBA00004141"/>
    </source>
</evidence>
<dbReference type="InterPro" id="IPR045122">
    <property type="entry name" value="Csc1-like"/>
</dbReference>
<feature type="transmembrane region" description="Helical" evidence="8">
    <location>
        <begin position="51"/>
        <end position="74"/>
    </location>
</feature>
<proteinExistence type="inferred from homology"/>
<dbReference type="InterPro" id="IPR022257">
    <property type="entry name" value="PHM7_ext"/>
</dbReference>
<evidence type="ECO:0000256" key="6">
    <source>
        <dbReference type="ARBA" id="ARBA00023136"/>
    </source>
</evidence>
<feature type="domain" description="10TM putative phosphate transporter extracellular tail" evidence="10">
    <location>
        <begin position="919"/>
        <end position="1008"/>
    </location>
</feature>
<name>A0A1E1LKJ8_9HELO</name>
<feature type="region of interest" description="Disordered" evidence="7">
    <location>
        <begin position="301"/>
        <end position="348"/>
    </location>
</feature>
<feature type="compositionally biased region" description="Basic and acidic residues" evidence="7">
    <location>
        <begin position="314"/>
        <end position="323"/>
    </location>
</feature>
<protein>
    <submittedName>
        <fullName evidence="13">Related to A.thaliana hyp1 protein</fullName>
    </submittedName>
</protein>
<keyword evidence="6 8" id="KW-0472">Membrane</keyword>
<feature type="compositionally biased region" description="Polar residues" evidence="7">
    <location>
        <begin position="332"/>
        <end position="348"/>
    </location>
</feature>
<evidence type="ECO:0000313" key="14">
    <source>
        <dbReference type="Proteomes" id="UP000178912"/>
    </source>
</evidence>
<evidence type="ECO:0000259" key="11">
    <source>
        <dbReference type="Pfam" id="PF13967"/>
    </source>
</evidence>
<feature type="transmembrane region" description="Helical" evidence="8">
    <location>
        <begin position="138"/>
        <end position="160"/>
    </location>
</feature>
<comment type="subcellular location">
    <subcellularLocation>
        <location evidence="1">Membrane</location>
        <topology evidence="1">Multi-pass membrane protein</topology>
    </subcellularLocation>
</comment>
<organism evidence="13 14">
    <name type="scientific">Rhynchosporium agropyri</name>
    <dbReference type="NCBI Taxonomy" id="914238"/>
    <lineage>
        <taxon>Eukaryota</taxon>
        <taxon>Fungi</taxon>
        <taxon>Dikarya</taxon>
        <taxon>Ascomycota</taxon>
        <taxon>Pezizomycotina</taxon>
        <taxon>Leotiomycetes</taxon>
        <taxon>Helotiales</taxon>
        <taxon>Ploettnerulaceae</taxon>
        <taxon>Rhynchosporium</taxon>
    </lineage>
</organism>
<feature type="transmembrane region" description="Helical" evidence="8">
    <location>
        <begin position="576"/>
        <end position="602"/>
    </location>
</feature>
<keyword evidence="4 8" id="KW-0812">Transmembrane</keyword>
<evidence type="ECO:0000259" key="10">
    <source>
        <dbReference type="Pfam" id="PF12621"/>
    </source>
</evidence>
<feature type="transmembrane region" description="Helical" evidence="8">
    <location>
        <begin position="671"/>
        <end position="690"/>
    </location>
</feature>
<sequence length="1027" mass="115355">MTAEHVVGGVVRILQRELGLNATDTRQGSGRDGANSTSGKKFIEPTNTASIAALFATLIPVLVYAVICLSIFVVGRKFFPRVYYPRTFLSSIAPHERSKPLPEGWFNWIVPFWKTPDIEILNHASLDGFLFLRYIKMLVIICLVGCCCTFPVLVPIHIYGGGGSKELDMLTFGNVKDVKWLWAHAMLAWVYFGFILYLVARESVYFINIRQAYLLSPHYANRLSSRTVLFTCVPNQILDERKIRRIFGDSVKNVWIPRETDDLDDLVKEREQTSDRLERAEIQLVKKATIAYKQAVKNGHPSIDFRSLTPSPRDSAEKTESKSVDVTVRSACPTTTSQHQDAITSPRSTTAFATKSNCTIYEPPPDINGSVAAQWIPASQRPTHRPIANYGRSVDTIKWTRNQLKKMAPEISKLRRDYRKGKPRPIPAAFVEFQTQSDAQMAYQTLAHHRANHMKAEIVGIVPEEIVWNSMYFPWWQRIIRRFLIQAVVVFMVIFWALPAAAVGVISNITYLTKTIPFLGFINSLPSVILGLITGLLPAVALATLMAIVPMIMRACARQAGVATQSRIELFVQNSYFLFQVIQVFLITTFSSSISSAAQALIKNPLGIRDLLSSALPKASNFYISYFILQGLALSASRIVHLGGLVRHQLLRWAGGRPRIISRRYHRLRKIHWGSIFPMFTNMGVIAISYSLIAPLILGVAALCLSLVYLTYKYNLLYVYSSSPDSRGIFYPRALKQTLTGVYIAEICMIGLFGLKGAYGPLVMTFGLVIFTTLIHVSLNQALSPLLFNLPRTLAIEEELRRAGNPPFLAANLMDMNEGDLTNTAAGKLDDGELNIGYDSDFDPSTNSPDVDHGMQNSRSLAPEGTDRIVKMSVQTIRKYLSKQYASSPLPSLLSSLDFWSYWITPSPLIQNPNFILKFLHPEVFADYHVLRDMIPDEVRDVDVTSAYEESVLRDAYSPPSMRSRAPRLWIPRDGLGISAQEVRHCAAVGVEISDAEAWVNERGQTRVALEGEVENWVTPRWERVRF</sequence>
<dbReference type="PANTHER" id="PTHR13018">
    <property type="entry name" value="PROBABLE MEMBRANE PROTEIN DUF221-RELATED"/>
    <property type="match status" value="1"/>
</dbReference>
<feature type="domain" description="CSC1/OSCA1-like 7TM region" evidence="9">
    <location>
        <begin position="481"/>
        <end position="753"/>
    </location>
</feature>
<keyword evidence="3" id="KW-0813">Transport</keyword>
<dbReference type="GO" id="GO:0005886">
    <property type="term" value="C:plasma membrane"/>
    <property type="evidence" value="ECO:0007669"/>
    <property type="project" value="TreeGrafter"/>
</dbReference>
<evidence type="ECO:0000259" key="12">
    <source>
        <dbReference type="Pfam" id="PF14703"/>
    </source>
</evidence>
<feature type="transmembrane region" description="Helical" evidence="8">
    <location>
        <begin position="180"/>
        <end position="200"/>
    </location>
</feature>
<feature type="domain" description="CSC1/OSCA1-like N-terminal transmembrane" evidence="11">
    <location>
        <begin position="54"/>
        <end position="202"/>
    </location>
</feature>
<evidence type="ECO:0000256" key="8">
    <source>
        <dbReference type="SAM" id="Phobius"/>
    </source>
</evidence>
<dbReference type="InterPro" id="IPR003864">
    <property type="entry name" value="CSC1/OSCA1-like_7TM"/>
</dbReference>
<feature type="transmembrane region" description="Helical" evidence="8">
    <location>
        <begin position="738"/>
        <end position="755"/>
    </location>
</feature>
<evidence type="ECO:0000256" key="4">
    <source>
        <dbReference type="ARBA" id="ARBA00022692"/>
    </source>
</evidence>
<reference evidence="14" key="1">
    <citation type="submission" date="2016-03" db="EMBL/GenBank/DDBJ databases">
        <authorList>
            <person name="Guldener U."/>
        </authorList>
    </citation>
    <scope>NUCLEOTIDE SEQUENCE [LARGE SCALE GENOMIC DNA]</scope>
    <source>
        <strain evidence="14">04CH-RAC-A.6.1</strain>
    </source>
</reference>
<dbReference type="Pfam" id="PF14703">
    <property type="entry name" value="PHM7_cyt"/>
    <property type="match status" value="1"/>
</dbReference>
<evidence type="ECO:0000256" key="3">
    <source>
        <dbReference type="ARBA" id="ARBA00022448"/>
    </source>
</evidence>
<feature type="transmembrane region" description="Helical" evidence="8">
    <location>
        <begin position="622"/>
        <end position="650"/>
    </location>
</feature>